<protein>
    <recommendedName>
        <fullName evidence="3">Trafficking protein particle complex subunit 12</fullName>
    </recommendedName>
</protein>
<organism evidence="1 2">
    <name type="scientific">Aristolochia fimbriata</name>
    <name type="common">White veined hardy Dutchman's pipe vine</name>
    <dbReference type="NCBI Taxonomy" id="158543"/>
    <lineage>
        <taxon>Eukaryota</taxon>
        <taxon>Viridiplantae</taxon>
        <taxon>Streptophyta</taxon>
        <taxon>Embryophyta</taxon>
        <taxon>Tracheophyta</taxon>
        <taxon>Spermatophyta</taxon>
        <taxon>Magnoliopsida</taxon>
        <taxon>Magnoliidae</taxon>
        <taxon>Piperales</taxon>
        <taxon>Aristolochiaceae</taxon>
        <taxon>Aristolochia</taxon>
    </lineage>
</organism>
<sequence>MDLLPEASPTDPLSSGVPPPHEIHILQDLAARGSWRALVDKVALNRGLGVLSQPHEHLVYLAFNLLALVKLRRYADAAAELASLDALDSDAYRYESHPQHYGALSGSMVPFALRFLQAYLPQYLNDRADAVDRLYSLLDFVRGKFGRKGDDPEKGSGNESVWRKRELFLINTLIAVHLANKDFGVCLHLISDLLRRDPEDPDLVSKLGLIQLQIGDIDSARKTFARVEDVVKDSGDVKLRNLVNRNKALIYLVGKDYVSAVREYEECLERDDTDVVAVNNKGLCLMYLRDLSDAIKVLESSLERAPTVALNETLVVNLCSMYELAYVNHSDVKKTLSNWIAQVAPDDFDSSCTRS</sequence>
<dbReference type="Gene3D" id="1.25.40.10">
    <property type="entry name" value="Tetratricopeptide repeat domain"/>
    <property type="match status" value="2"/>
</dbReference>
<keyword evidence="2" id="KW-1185">Reference proteome</keyword>
<accession>A0AAV7EVE9</accession>
<dbReference type="FunFam" id="1.25.40.10:FF:000702">
    <property type="entry name" value="Trafficking protein particle complex subunit 12"/>
    <property type="match status" value="1"/>
</dbReference>
<dbReference type="SUPFAM" id="SSF48452">
    <property type="entry name" value="TPR-like"/>
    <property type="match status" value="1"/>
</dbReference>
<gene>
    <name evidence="1" type="ORF">H6P81_011571</name>
</gene>
<dbReference type="PANTHER" id="PTHR21581">
    <property type="entry name" value="D-ALANYL-D-ALANINE CARBOXYPEPTIDASE"/>
    <property type="match status" value="1"/>
</dbReference>
<dbReference type="Pfam" id="PF13432">
    <property type="entry name" value="TPR_16"/>
    <property type="match status" value="1"/>
</dbReference>
<evidence type="ECO:0000313" key="1">
    <source>
        <dbReference type="EMBL" id="KAG9451606.1"/>
    </source>
</evidence>
<dbReference type="SMART" id="SM00028">
    <property type="entry name" value="TPR"/>
    <property type="match status" value="3"/>
</dbReference>
<evidence type="ECO:0008006" key="3">
    <source>
        <dbReference type="Google" id="ProtNLM"/>
    </source>
</evidence>
<proteinExistence type="predicted"/>
<dbReference type="EMBL" id="JAINDJ010000004">
    <property type="protein sequence ID" value="KAG9451606.1"/>
    <property type="molecule type" value="Genomic_DNA"/>
</dbReference>
<evidence type="ECO:0000313" key="2">
    <source>
        <dbReference type="Proteomes" id="UP000825729"/>
    </source>
</evidence>
<dbReference type="AlphaFoldDB" id="A0AAV7EVE9"/>
<reference evidence="1 2" key="1">
    <citation type="submission" date="2021-07" db="EMBL/GenBank/DDBJ databases">
        <title>The Aristolochia fimbriata genome: insights into angiosperm evolution, floral development and chemical biosynthesis.</title>
        <authorList>
            <person name="Jiao Y."/>
        </authorList>
    </citation>
    <scope>NUCLEOTIDE SEQUENCE [LARGE SCALE GENOMIC DNA]</scope>
    <source>
        <strain evidence="1">IBCAS-2021</strain>
        <tissue evidence="1">Leaf</tissue>
    </source>
</reference>
<dbReference type="InterPro" id="IPR019734">
    <property type="entry name" value="TPR_rpt"/>
</dbReference>
<name>A0AAV7EVE9_ARIFI</name>
<comment type="caution">
    <text evidence="1">The sequence shown here is derived from an EMBL/GenBank/DDBJ whole genome shotgun (WGS) entry which is preliminary data.</text>
</comment>
<dbReference type="InterPro" id="IPR011990">
    <property type="entry name" value="TPR-like_helical_dom_sf"/>
</dbReference>
<dbReference type="PANTHER" id="PTHR21581:SF6">
    <property type="entry name" value="TRAFFICKING PROTEIN PARTICLE COMPLEX SUBUNIT 12"/>
    <property type="match status" value="1"/>
</dbReference>
<dbReference type="Proteomes" id="UP000825729">
    <property type="component" value="Unassembled WGS sequence"/>
</dbReference>